<feature type="signal peptide" evidence="2">
    <location>
        <begin position="1"/>
        <end position="22"/>
    </location>
</feature>
<evidence type="ECO:0000256" key="1">
    <source>
        <dbReference type="SAM" id="MobiDB-lite"/>
    </source>
</evidence>
<accession>A0A1I2IYP8</accession>
<name>A0A1I2IYP8_9GAMM</name>
<protein>
    <recommendedName>
        <fullName evidence="5">Sel1 repeat family protein</fullName>
    </recommendedName>
</protein>
<keyword evidence="4" id="KW-1185">Reference proteome</keyword>
<feature type="chain" id="PRO_5011589314" description="Sel1 repeat family protein" evidence="2">
    <location>
        <begin position="23"/>
        <end position="309"/>
    </location>
</feature>
<evidence type="ECO:0000313" key="4">
    <source>
        <dbReference type="Proteomes" id="UP000199477"/>
    </source>
</evidence>
<dbReference type="RefSeq" id="WP_143096552.1">
    <property type="nucleotide sequence ID" value="NZ_FONH01000020.1"/>
</dbReference>
<dbReference type="EMBL" id="FONH01000020">
    <property type="protein sequence ID" value="SFF47652.1"/>
    <property type="molecule type" value="Genomic_DNA"/>
</dbReference>
<keyword evidence="2" id="KW-0732">Signal</keyword>
<sequence>MKRNHLVILSVGPLAVATAAWAIWHSADSNGRDHKPVATMPTAEVESAAGDAPEAPRARLESSLGQAASGKQLTAQFEQSRRCYFSHGQANARKSVAKACQEIAKGGQAKAQADSCMANIAADEDEAARSNQQDAADCPGDVASAKHFYEMTKAAASSGNADAQACYVQSVFQNNGVALTYSQQDIADYRRDAPRYISDGLARGDWRIVSMLARGGHGDNDGLLPLVTKNDVYAQYVMNRLLQQGAEGPYALELERSIRMSYLSPGITTPPPLTQQQVADGTREAQGLYRKSFDKQPKLQAAPIACRGI</sequence>
<dbReference type="AlphaFoldDB" id="A0A1I2IYP8"/>
<evidence type="ECO:0000313" key="3">
    <source>
        <dbReference type="EMBL" id="SFF47652.1"/>
    </source>
</evidence>
<gene>
    <name evidence="3" type="ORF">SAMN02799615_03740</name>
</gene>
<evidence type="ECO:0000256" key="2">
    <source>
        <dbReference type="SAM" id="SignalP"/>
    </source>
</evidence>
<proteinExistence type="predicted"/>
<reference evidence="4" key="1">
    <citation type="submission" date="2016-10" db="EMBL/GenBank/DDBJ databases">
        <authorList>
            <person name="Varghese N."/>
            <person name="Submissions S."/>
        </authorList>
    </citation>
    <scope>NUCLEOTIDE SEQUENCE [LARGE SCALE GENOMIC DNA]</scope>
    <source>
        <strain evidence="4">UNC178MFTsu3.1</strain>
    </source>
</reference>
<organism evidence="3 4">
    <name type="scientific">Dyella marensis</name>
    <dbReference type="NCBI Taxonomy" id="500610"/>
    <lineage>
        <taxon>Bacteria</taxon>
        <taxon>Pseudomonadati</taxon>
        <taxon>Pseudomonadota</taxon>
        <taxon>Gammaproteobacteria</taxon>
        <taxon>Lysobacterales</taxon>
        <taxon>Rhodanobacteraceae</taxon>
        <taxon>Dyella</taxon>
    </lineage>
</organism>
<feature type="region of interest" description="Disordered" evidence="1">
    <location>
        <begin position="45"/>
        <end position="68"/>
    </location>
</feature>
<dbReference type="Proteomes" id="UP000199477">
    <property type="component" value="Unassembled WGS sequence"/>
</dbReference>
<evidence type="ECO:0008006" key="5">
    <source>
        <dbReference type="Google" id="ProtNLM"/>
    </source>
</evidence>